<dbReference type="Gene3D" id="1.10.3730.20">
    <property type="match status" value="1"/>
</dbReference>
<evidence type="ECO:0000256" key="2">
    <source>
        <dbReference type="SAM" id="SignalP"/>
    </source>
</evidence>
<feature type="transmembrane region" description="Helical" evidence="1">
    <location>
        <begin position="260"/>
        <end position="277"/>
    </location>
</feature>
<organism evidence="3 4">
    <name type="scientific">candidate division WOR-3 bacterium JGI_Cruoil_03_51_56</name>
    <dbReference type="NCBI Taxonomy" id="1973747"/>
    <lineage>
        <taxon>Bacteria</taxon>
        <taxon>Bacteria division WOR-3</taxon>
    </lineage>
</organism>
<feature type="transmembrane region" description="Helical" evidence="1">
    <location>
        <begin position="218"/>
        <end position="239"/>
    </location>
</feature>
<reference evidence="3 4" key="1">
    <citation type="submission" date="2017-07" db="EMBL/GenBank/DDBJ databases">
        <title>Recovery of genomes from metagenomes via a dereplication, aggregation, and scoring strategy.</title>
        <authorList>
            <person name="Sieber C.M."/>
            <person name="Probst A.J."/>
            <person name="Sharrar A."/>
            <person name="Thomas B.C."/>
            <person name="Hess M."/>
            <person name="Tringe S.G."/>
            <person name="Banfield J.F."/>
        </authorList>
    </citation>
    <scope>NUCLEOTIDE SEQUENCE [LARGE SCALE GENOMIC DNA]</scope>
    <source>
        <strain evidence="3">JGI_Cruoil_03_51_56</strain>
    </source>
</reference>
<dbReference type="SUPFAM" id="SSF103481">
    <property type="entry name" value="Multidrug resistance efflux transporter EmrE"/>
    <property type="match status" value="2"/>
</dbReference>
<accession>A0A235BTU3</accession>
<evidence type="ECO:0008006" key="5">
    <source>
        <dbReference type="Google" id="ProtNLM"/>
    </source>
</evidence>
<feature type="transmembrane region" description="Helical" evidence="1">
    <location>
        <begin position="120"/>
        <end position="136"/>
    </location>
</feature>
<evidence type="ECO:0000313" key="4">
    <source>
        <dbReference type="Proteomes" id="UP000215559"/>
    </source>
</evidence>
<keyword evidence="2" id="KW-0732">Signal</keyword>
<dbReference type="AlphaFoldDB" id="A0A235BTU3"/>
<protein>
    <recommendedName>
        <fullName evidence="5">EamA domain-containing protein</fullName>
    </recommendedName>
</protein>
<feature type="transmembrane region" description="Helical" evidence="1">
    <location>
        <begin position="31"/>
        <end position="49"/>
    </location>
</feature>
<keyword evidence="1" id="KW-1133">Transmembrane helix</keyword>
<comment type="caution">
    <text evidence="3">The sequence shown here is derived from an EMBL/GenBank/DDBJ whole genome shotgun (WGS) entry which is preliminary data.</text>
</comment>
<feature type="transmembrane region" description="Helical" evidence="1">
    <location>
        <begin position="179"/>
        <end position="198"/>
    </location>
</feature>
<dbReference type="InterPro" id="IPR037185">
    <property type="entry name" value="EmrE-like"/>
</dbReference>
<evidence type="ECO:0000313" key="3">
    <source>
        <dbReference type="EMBL" id="OYD15622.1"/>
    </source>
</evidence>
<gene>
    <name evidence="3" type="ORF">CH330_05155</name>
</gene>
<feature type="transmembrane region" description="Helical" evidence="1">
    <location>
        <begin position="84"/>
        <end position="108"/>
    </location>
</feature>
<proteinExistence type="predicted"/>
<feature type="chain" id="PRO_5013348353" description="EamA domain-containing protein" evidence="2">
    <location>
        <begin position="24"/>
        <end position="278"/>
    </location>
</feature>
<feature type="transmembrane region" description="Helical" evidence="1">
    <location>
        <begin position="148"/>
        <end position="167"/>
    </location>
</feature>
<name>A0A235BTU3_UNCW3</name>
<dbReference type="EMBL" id="NOZP01000090">
    <property type="protein sequence ID" value="OYD15622.1"/>
    <property type="molecule type" value="Genomic_DNA"/>
</dbReference>
<keyword evidence="1" id="KW-0472">Membrane</keyword>
<evidence type="ECO:0000256" key="1">
    <source>
        <dbReference type="SAM" id="Phobius"/>
    </source>
</evidence>
<keyword evidence="1" id="KW-0812">Transmembrane</keyword>
<dbReference type="Proteomes" id="UP000215559">
    <property type="component" value="Unassembled WGS sequence"/>
</dbReference>
<sequence length="278" mass="30038">MQFLLLKIASLLGMGLVSTRADAAGVDRVAIIRTSFAVAAILAFFGAVITGSPHISRPSALLAIVLGIAFVLMFFFWVKSSRTAGTGMAIVALETAIAIPMLASVVFWHERLTWMEITQSAIALIAFGFLIFEVVYKVQTNPASPGWFWLAGLFTISGLVNTGAKLFQEKMVPQEIMPFLALLFISGFVVTTLLYYRRKSRVSRPALTYGAALGATNIGYYLFLILGLTILPGTVVYPVTAAGEIGLITLVGFAIQRKKLRFRGWLGIGLAVLALVLV</sequence>
<feature type="transmembrane region" description="Helical" evidence="1">
    <location>
        <begin position="61"/>
        <end position="78"/>
    </location>
</feature>
<feature type="signal peptide" evidence="2">
    <location>
        <begin position="1"/>
        <end position="23"/>
    </location>
</feature>